<dbReference type="InterPro" id="IPR019801">
    <property type="entry name" value="Glyco_hydro_35_CS"/>
</dbReference>
<feature type="domain" description="Beta-galactosidase galactose-binding" evidence="9">
    <location>
        <begin position="556"/>
        <end position="615"/>
    </location>
</feature>
<feature type="transmembrane region" description="Helical" evidence="6">
    <location>
        <begin position="12"/>
        <end position="35"/>
    </location>
</feature>
<accession>A0ABM1BK04</accession>
<dbReference type="Gene3D" id="3.20.20.80">
    <property type="entry name" value="Glycosidases"/>
    <property type="match status" value="1"/>
</dbReference>
<comment type="catalytic activity">
    <reaction evidence="4">
        <text>Hydrolysis of terminal non-reducing beta-D-galactose residues in beta-D-galactosides.</text>
        <dbReference type="EC" id="3.2.1.23"/>
    </reaction>
</comment>
<evidence type="ECO:0000313" key="11">
    <source>
        <dbReference type="RefSeq" id="XP_013783507.1"/>
    </source>
</evidence>
<dbReference type="Pfam" id="PF21467">
    <property type="entry name" value="BetaGal_gal-bd"/>
    <property type="match status" value="1"/>
</dbReference>
<feature type="domain" description="Glycoside hydrolase 35 catalytic" evidence="7">
    <location>
        <begin position="52"/>
        <end position="368"/>
    </location>
</feature>
<evidence type="ECO:0000256" key="6">
    <source>
        <dbReference type="SAM" id="Phobius"/>
    </source>
</evidence>
<keyword evidence="3 4" id="KW-0326">Glycosidase</keyword>
<dbReference type="RefSeq" id="XP_013783507.1">
    <property type="nucleotide sequence ID" value="XM_013928053.2"/>
</dbReference>
<dbReference type="Pfam" id="PF01301">
    <property type="entry name" value="Glyco_hydro_35"/>
    <property type="match status" value="1"/>
</dbReference>
<feature type="domain" description="Beta-galactosidase 1-like first all-beta" evidence="8">
    <location>
        <begin position="414"/>
        <end position="523"/>
    </location>
</feature>
<evidence type="ECO:0000256" key="2">
    <source>
        <dbReference type="ARBA" id="ARBA00022801"/>
    </source>
</evidence>
<keyword evidence="6" id="KW-0812">Transmembrane</keyword>
<dbReference type="InterPro" id="IPR008979">
    <property type="entry name" value="Galactose-bd-like_sf"/>
</dbReference>
<keyword evidence="10" id="KW-1185">Reference proteome</keyword>
<dbReference type="PROSITE" id="PS01182">
    <property type="entry name" value="GLYCOSYL_HYDROL_F35"/>
    <property type="match status" value="1"/>
</dbReference>
<dbReference type="InterPro" id="IPR026283">
    <property type="entry name" value="B-gal_1-like"/>
</dbReference>
<proteinExistence type="inferred from homology"/>
<dbReference type="SUPFAM" id="SSF49785">
    <property type="entry name" value="Galactose-binding domain-like"/>
    <property type="match status" value="1"/>
</dbReference>
<evidence type="ECO:0000256" key="1">
    <source>
        <dbReference type="ARBA" id="ARBA00009809"/>
    </source>
</evidence>
<evidence type="ECO:0000256" key="4">
    <source>
        <dbReference type="RuleBase" id="RU000675"/>
    </source>
</evidence>
<keyword evidence="6" id="KW-1133">Transmembrane helix</keyword>
<dbReference type="InterPro" id="IPR031330">
    <property type="entry name" value="Gly_Hdrlase_35_cat"/>
</dbReference>
<evidence type="ECO:0000256" key="5">
    <source>
        <dbReference type="RuleBase" id="RU003679"/>
    </source>
</evidence>
<keyword evidence="6" id="KW-0472">Membrane</keyword>
<dbReference type="InterPro" id="IPR001944">
    <property type="entry name" value="Glycoside_Hdrlase_35"/>
</dbReference>
<dbReference type="InterPro" id="IPR017853">
    <property type="entry name" value="GH"/>
</dbReference>
<dbReference type="PRINTS" id="PR00742">
    <property type="entry name" value="GLHYDRLASE35"/>
</dbReference>
<dbReference type="SUPFAM" id="SSF51445">
    <property type="entry name" value="(Trans)glycosidases"/>
    <property type="match status" value="1"/>
</dbReference>
<dbReference type="InterPro" id="IPR048912">
    <property type="entry name" value="BetaGal1-like_ABD1"/>
</dbReference>
<reference evidence="11" key="1">
    <citation type="submission" date="2025-08" db="UniProtKB">
        <authorList>
            <consortium name="RefSeq"/>
        </authorList>
    </citation>
    <scope>IDENTIFICATION</scope>
    <source>
        <tissue evidence="11">Muscle</tissue>
    </source>
</reference>
<evidence type="ECO:0000313" key="10">
    <source>
        <dbReference type="Proteomes" id="UP000694941"/>
    </source>
</evidence>
<gene>
    <name evidence="11" type="primary">LOC106467678</name>
</gene>
<keyword evidence="2 4" id="KW-0378">Hydrolase</keyword>
<evidence type="ECO:0000259" key="7">
    <source>
        <dbReference type="Pfam" id="PF01301"/>
    </source>
</evidence>
<organism evidence="10 11">
    <name type="scientific">Limulus polyphemus</name>
    <name type="common">Atlantic horseshoe crab</name>
    <dbReference type="NCBI Taxonomy" id="6850"/>
    <lineage>
        <taxon>Eukaryota</taxon>
        <taxon>Metazoa</taxon>
        <taxon>Ecdysozoa</taxon>
        <taxon>Arthropoda</taxon>
        <taxon>Chelicerata</taxon>
        <taxon>Merostomata</taxon>
        <taxon>Xiphosura</taxon>
        <taxon>Limulidae</taxon>
        <taxon>Limulus</taxon>
    </lineage>
</organism>
<comment type="similarity">
    <text evidence="1 5">Belongs to the glycosyl hydrolase 35 family.</text>
</comment>
<dbReference type="InterPro" id="IPR048913">
    <property type="entry name" value="BetaGal_gal-bd"/>
</dbReference>
<dbReference type="PIRSF" id="PIRSF006336">
    <property type="entry name" value="B-gal"/>
    <property type="match status" value="1"/>
</dbReference>
<dbReference type="GeneID" id="106467678"/>
<evidence type="ECO:0000259" key="9">
    <source>
        <dbReference type="Pfam" id="PF21467"/>
    </source>
</evidence>
<dbReference type="Gene3D" id="2.60.120.260">
    <property type="entry name" value="Galactose-binding domain-like"/>
    <property type="match status" value="2"/>
</dbReference>
<dbReference type="Pfam" id="PF21317">
    <property type="entry name" value="BetaGal_ABD_1"/>
    <property type="match status" value="1"/>
</dbReference>
<dbReference type="EC" id="3.2.1.23" evidence="4"/>
<dbReference type="PANTHER" id="PTHR23421">
    <property type="entry name" value="BETA-GALACTOSIDASE RELATED"/>
    <property type="match status" value="1"/>
</dbReference>
<sequence length="680" mass="76407">MSHTLSLNLHNIVFLVIGLTVVKLTLLGLGFLTLVKATKLRTFTVDNQRNIFLKDGQPFRYISGSLHYFRVPNMYWKDRMKKMKAAGLNSLQTYVEWSSHEPEPGMYNFSGELDLVKFLKTAQEVGLLVIFRPGPYICAERDMGGLPYWLMREKMDIKLRTNDPTYMKFVKKWFSTLLPIINPFLYKNGGPIVTIQVENEYGQVGICDFEYMTSLRDVLHDYLGKDVILFKTDIPHVGAYKCDNIDGVLVTADFGSGTNVKKAFETIRLFRKSGPLVVTEYYPGWMGHWGEPQANVSTKMICDTLDDILSANASVNFYMFHGGTNFGFKNGANMKYAPQPTSYDYTAPISEAGDPTPRYISISKIISKYVPLPGPLPKPAPKLSIGPLTLNWISSLLDAIPFLKGPDIVYSKYPKTFEELSQAYGFMVYSTVVTFITTDPAVLNVPGLHDRGYIFVEKKFMGVLSRSERICSLPLQVKQDQILTILVENQGRINSGNILDSKGLVSNVTLGSTILTNWLIQPLPLNNTDAIRSLQLSESSDLKNALSYSTSWPQVPGFFSVNFTLPKSLKAMDTFLDPTGWRKGVVFLNGFNLGRYWPVMGPQVTLYVPGSLLHLYPNNNTLTVLELEHAPCFPCNSIYKCSISSLPSCSIKFVKIPILNGPTPYLSLNEKLHKGQYVYH</sequence>
<dbReference type="Proteomes" id="UP000694941">
    <property type="component" value="Unplaced"/>
</dbReference>
<protein>
    <recommendedName>
        <fullName evidence="4">Beta-galactosidase</fullName>
        <ecNumber evidence="4">3.2.1.23</ecNumber>
    </recommendedName>
</protein>
<evidence type="ECO:0000256" key="3">
    <source>
        <dbReference type="ARBA" id="ARBA00023295"/>
    </source>
</evidence>
<name>A0ABM1BK04_LIMPO</name>
<evidence type="ECO:0000259" key="8">
    <source>
        <dbReference type="Pfam" id="PF21317"/>
    </source>
</evidence>